<evidence type="ECO:0000313" key="1">
    <source>
        <dbReference type="EMBL" id="WCR06436.1"/>
    </source>
</evidence>
<evidence type="ECO:0000313" key="2">
    <source>
        <dbReference type="Proteomes" id="UP001219349"/>
    </source>
</evidence>
<name>A0ABY7SHF3_9RHOB</name>
<reference evidence="1 2" key="1">
    <citation type="submission" date="2021-01" db="EMBL/GenBank/DDBJ databases">
        <title>Biogeographic distribution of Paracoccus.</title>
        <authorList>
            <person name="Hollensteiner J."/>
            <person name="Leineberger J."/>
            <person name="Brinkhoff T."/>
            <person name="Daniel R."/>
        </authorList>
    </citation>
    <scope>NUCLEOTIDE SEQUENCE [LARGE SCALE GENOMIC DNA]</scope>
    <source>
        <strain evidence="1 2">KCTC 22803</strain>
    </source>
</reference>
<organism evidence="1 2">
    <name type="scientific">Paracoccus fistulariae</name>
    <dbReference type="NCBI Taxonomy" id="658446"/>
    <lineage>
        <taxon>Bacteria</taxon>
        <taxon>Pseudomonadati</taxon>
        <taxon>Pseudomonadota</taxon>
        <taxon>Alphaproteobacteria</taxon>
        <taxon>Rhodobacterales</taxon>
        <taxon>Paracoccaceae</taxon>
        <taxon>Paracoccus</taxon>
    </lineage>
</organism>
<dbReference type="EMBL" id="CP067136">
    <property type="protein sequence ID" value="WCR06436.1"/>
    <property type="molecule type" value="Genomic_DNA"/>
</dbReference>
<dbReference type="Proteomes" id="UP001219349">
    <property type="component" value="Chromosome"/>
</dbReference>
<dbReference type="PROSITE" id="PS51257">
    <property type="entry name" value="PROKAR_LIPOPROTEIN"/>
    <property type="match status" value="1"/>
</dbReference>
<protein>
    <recommendedName>
        <fullName evidence="3">Lipoprotein</fullName>
    </recommendedName>
</protein>
<proteinExistence type="predicted"/>
<accession>A0ABY7SHF3</accession>
<dbReference type="RefSeq" id="WP_271884179.1">
    <property type="nucleotide sequence ID" value="NZ_CP067136.1"/>
</dbReference>
<gene>
    <name evidence="1" type="ORF">JHX87_13180</name>
</gene>
<sequence length="92" mass="10171">MRILLLTIPLVLMTGCQKPVERTASVQDLRGRQNAACTAAIAAHINRSILDIRPRWLSETDGIATVETMDGNRRHLCQVDADGHVIGFSHPR</sequence>
<keyword evidence="2" id="KW-1185">Reference proteome</keyword>
<evidence type="ECO:0008006" key="3">
    <source>
        <dbReference type="Google" id="ProtNLM"/>
    </source>
</evidence>